<dbReference type="SUPFAM" id="SSF51735">
    <property type="entry name" value="NAD(P)-binding Rossmann-fold domains"/>
    <property type="match status" value="1"/>
</dbReference>
<gene>
    <name evidence="1" type="ORF">ACFQ2S_23405</name>
</gene>
<evidence type="ECO:0000313" key="2">
    <source>
        <dbReference type="Proteomes" id="UP001597108"/>
    </source>
</evidence>
<proteinExistence type="predicted"/>
<dbReference type="RefSeq" id="WP_386078768.1">
    <property type="nucleotide sequence ID" value="NZ_JBHTJT010000060.1"/>
</dbReference>
<evidence type="ECO:0000313" key="1">
    <source>
        <dbReference type="EMBL" id="MFD0982588.1"/>
    </source>
</evidence>
<dbReference type="InterPro" id="IPR036291">
    <property type="entry name" value="NAD(P)-bd_dom_sf"/>
</dbReference>
<comment type="caution">
    <text evidence="1">The sequence shown here is derived from an EMBL/GenBank/DDBJ whole genome shotgun (WGS) entry which is preliminary data.</text>
</comment>
<dbReference type="EMBL" id="JBHTJT010000060">
    <property type="protein sequence ID" value="MFD0982588.1"/>
    <property type="molecule type" value="Genomic_DNA"/>
</dbReference>
<dbReference type="NCBIfam" id="NF005762">
    <property type="entry name" value="PRK07589.1"/>
    <property type="match status" value="1"/>
</dbReference>
<dbReference type="Proteomes" id="UP001597108">
    <property type="component" value="Unassembled WGS sequence"/>
</dbReference>
<dbReference type="Pfam" id="PF02423">
    <property type="entry name" value="OCD_Mu_crystall"/>
    <property type="match status" value="1"/>
</dbReference>
<name>A0ABW3IXQ5_9RHOB</name>
<accession>A0ABW3IXQ5</accession>
<dbReference type="InterPro" id="IPR023401">
    <property type="entry name" value="ODC_N"/>
</dbReference>
<dbReference type="Gene3D" id="3.30.1780.10">
    <property type="entry name" value="ornithine cyclodeaminase, domain 1"/>
    <property type="match status" value="1"/>
</dbReference>
<protein>
    <submittedName>
        <fullName evidence="1">Ornithine cyclodeaminase</fullName>
    </submittedName>
</protein>
<sequence length="360" mass="38428">MNSASGDANGAVCFLSVAGVRRLVGAIGLPKVMHGLVDAIEVDFRRWEEFNKVPRVTQATGEGFIELMPVSDQHSYGFKYVHCHPGNALRRDQTVTGFGALARIDSGHTYLLAEMTLLTALRTAATSVMAAKYLAPEGARTMAIIGSGAQCEFQALAFHYVLGITTVRLYDVDPLATAKAVQNLSSTGLHVVACATAQDAVAGAEIITTCTASVGNGRVLTDNMVGAGVHINAIGGDCEGKTELQADILRRSDVFVEYPPQTRIEGEIQQLDPEHPVTELWKVVAGHAAGRVSSQQTTVFDSVGFAIEDFSALRYVHDLAVDAGLSEWIDILANPDDPKNLFGLLLCMPECDRPGNDGVN</sequence>
<dbReference type="PANTHER" id="PTHR13812:SF19">
    <property type="entry name" value="KETIMINE REDUCTASE MU-CRYSTALLIN"/>
    <property type="match status" value="1"/>
</dbReference>
<organism evidence="1 2">
    <name type="scientific">Tropicimonas aquimaris</name>
    <dbReference type="NCBI Taxonomy" id="914152"/>
    <lineage>
        <taxon>Bacteria</taxon>
        <taxon>Pseudomonadati</taxon>
        <taxon>Pseudomonadota</taxon>
        <taxon>Alphaproteobacteria</taxon>
        <taxon>Rhodobacterales</taxon>
        <taxon>Roseobacteraceae</taxon>
        <taxon>Tropicimonas</taxon>
    </lineage>
</organism>
<dbReference type="InterPro" id="IPR003462">
    <property type="entry name" value="ODC_Mu_crystall"/>
</dbReference>
<reference evidence="2" key="1">
    <citation type="journal article" date="2019" name="Int. J. Syst. Evol. Microbiol.">
        <title>The Global Catalogue of Microorganisms (GCM) 10K type strain sequencing project: providing services to taxonomists for standard genome sequencing and annotation.</title>
        <authorList>
            <consortium name="The Broad Institute Genomics Platform"/>
            <consortium name="The Broad Institute Genome Sequencing Center for Infectious Disease"/>
            <person name="Wu L."/>
            <person name="Ma J."/>
        </authorList>
    </citation>
    <scope>NUCLEOTIDE SEQUENCE [LARGE SCALE GENOMIC DNA]</scope>
    <source>
        <strain evidence="2">CCUG 60524</strain>
    </source>
</reference>
<dbReference type="PANTHER" id="PTHR13812">
    <property type="entry name" value="KETIMINE REDUCTASE MU-CRYSTALLIN"/>
    <property type="match status" value="1"/>
</dbReference>
<keyword evidence="2" id="KW-1185">Reference proteome</keyword>
<dbReference type="Gene3D" id="3.40.50.720">
    <property type="entry name" value="NAD(P)-binding Rossmann-like Domain"/>
    <property type="match status" value="1"/>
</dbReference>